<dbReference type="InterPro" id="IPR049050">
    <property type="entry name" value="nSTAND3"/>
</dbReference>
<dbReference type="GO" id="GO:0004519">
    <property type="term" value="F:endonuclease activity"/>
    <property type="evidence" value="ECO:0007669"/>
    <property type="project" value="InterPro"/>
</dbReference>
<dbReference type="SUPFAM" id="SSF52540">
    <property type="entry name" value="P-loop containing nucleoside triphosphate hydrolases"/>
    <property type="match status" value="1"/>
</dbReference>
<proteinExistence type="predicted"/>
<dbReference type="GO" id="GO:0003677">
    <property type="term" value="F:DNA binding"/>
    <property type="evidence" value="ECO:0007669"/>
    <property type="project" value="InterPro"/>
</dbReference>
<dbReference type="Proteomes" id="UP000285517">
    <property type="component" value="Chromosome"/>
</dbReference>
<evidence type="ECO:0000259" key="1">
    <source>
        <dbReference type="Pfam" id="PF04471"/>
    </source>
</evidence>
<feature type="domain" description="Novel STAND NTPase 3" evidence="2">
    <location>
        <begin position="170"/>
        <end position="324"/>
    </location>
</feature>
<feature type="domain" description="Restriction endonuclease type IV Mrr" evidence="1">
    <location>
        <begin position="9"/>
        <end position="101"/>
    </location>
</feature>
<dbReference type="AlphaFoldDB" id="A0A410G5W0"/>
<accession>A0A410G5W0</accession>
<evidence type="ECO:0000313" key="4">
    <source>
        <dbReference type="Proteomes" id="UP000285517"/>
    </source>
</evidence>
<name>A0A410G5W0_9FLAO</name>
<dbReference type="InterPro" id="IPR027417">
    <property type="entry name" value="P-loop_NTPase"/>
</dbReference>
<evidence type="ECO:0000313" key="3">
    <source>
        <dbReference type="EMBL" id="QAA82667.1"/>
    </source>
</evidence>
<dbReference type="KEGG" id="aev:EI546_13485"/>
<dbReference type="Pfam" id="PF20720">
    <property type="entry name" value="nSTAND3"/>
    <property type="match status" value="1"/>
</dbReference>
<dbReference type="InterPro" id="IPR007560">
    <property type="entry name" value="Restrct_endonuc_IV_Mrr"/>
</dbReference>
<dbReference type="EMBL" id="CP034951">
    <property type="protein sequence ID" value="QAA82667.1"/>
    <property type="molecule type" value="Genomic_DNA"/>
</dbReference>
<reference evidence="3 4" key="1">
    <citation type="submission" date="2019-01" db="EMBL/GenBank/DDBJ databases">
        <title>Complete genome sequencing of Aequorivita sp. H23M31.</title>
        <authorList>
            <person name="Bae J.-W."/>
        </authorList>
    </citation>
    <scope>NUCLEOTIDE SEQUENCE [LARGE SCALE GENOMIC DNA]</scope>
    <source>
        <strain evidence="3 4">H23M31</strain>
    </source>
</reference>
<dbReference type="Pfam" id="PF04471">
    <property type="entry name" value="Mrr_cat"/>
    <property type="match status" value="1"/>
</dbReference>
<gene>
    <name evidence="3" type="ORF">EI546_13485</name>
</gene>
<dbReference type="GO" id="GO:0009307">
    <property type="term" value="P:DNA restriction-modification system"/>
    <property type="evidence" value="ECO:0007669"/>
    <property type="project" value="InterPro"/>
</dbReference>
<dbReference type="OrthoDB" id="9806903at2"/>
<keyword evidence="4" id="KW-1185">Reference proteome</keyword>
<dbReference type="Gene3D" id="3.40.50.300">
    <property type="entry name" value="P-loop containing nucleotide triphosphate hydrolases"/>
    <property type="match status" value="1"/>
</dbReference>
<dbReference type="RefSeq" id="WP_128251032.1">
    <property type="nucleotide sequence ID" value="NZ_CP034951.1"/>
</dbReference>
<organism evidence="3 4">
    <name type="scientific">Aequorivita ciconiae</name>
    <dbReference type="NCBI Taxonomy" id="2494375"/>
    <lineage>
        <taxon>Bacteria</taxon>
        <taxon>Pseudomonadati</taxon>
        <taxon>Bacteroidota</taxon>
        <taxon>Flavobacteriia</taxon>
        <taxon>Flavobacteriales</taxon>
        <taxon>Flavobacteriaceae</taxon>
        <taxon>Aequorivita</taxon>
    </lineage>
</organism>
<sequence length="779" mass="91731">MKNYDFQILSPFEFEMLSRDLLQLHLNIHLESFGEGADQGIDLRHSNGEILIVQAKRYKTYKSLASNLKGELKKAEKLNPERYILTTSVSLTPGNKEEIKKLFQPYIKSSEDIFGREDLNNLLTQFPEVEDNFNKLWLSSTDILKKIFNRQVINQTKFVLDEIKEKIKVYVQNDSYAEATSIINSNKYVIISGPPGIGKTTMAEMLVFDLLAQSDYEFVFLADSIDDGFKLFDEDKEQIFLFDDFLGRNFLQNSIANNEEKNIIRFINKIQKSSNKVLIFTTREYILNQAKQRFDIFERDLSKCLLDVSKYNDFTKALILYNHLSINEIPFEYIDEIIKQEYLFKIINHRNYNPRIIHSFTQGKIWEGYEPLEFPQYVMKLFDSPFLIWEHVYENQISDLSRIILDCLLISGSEINYGQLFKQIQYYLKINSTSFNISINSRNFKSSLKEMENSMIQINKLPNGNLAIKYQNPSIQDFLVSYINMDSIAKEQLLSSILFLKPALAITGRKEIEDSHKVELNSEELKLIENIVFRNFDILEMDSKQSKYFKPSREDLIILKIDLLRDFFGRENRSLLAFVKDNLREICYSNNITNNSICNFFSLLSHFTGEEAFDIERILMNNFESIIYFDELPAIFEIKTAFPIQFEKFQNENEDLYNAVFYDVISNLDYAIPDESPIHSLKNKLKQLKEIEYYHDFDTSYERQKVEKTIEELEKIEQQDAHSEYDEFPDAYFPQRVSYTDGSLSSYIADEEYKEHKRESKDEAANEKEFIKNLFRSLK</sequence>
<evidence type="ECO:0000259" key="2">
    <source>
        <dbReference type="Pfam" id="PF20720"/>
    </source>
</evidence>
<protein>
    <submittedName>
        <fullName evidence="3">Uncharacterized protein</fullName>
    </submittedName>
</protein>